<dbReference type="AlphaFoldDB" id="A0A7C8ZIG0"/>
<proteinExistence type="predicted"/>
<reference evidence="1" key="2">
    <citation type="submission" date="2020-07" db="EMBL/GenBank/DDBJ databases">
        <authorList>
            <person name="Vera ALvarez R."/>
            <person name="Arias-Moreno D.M."/>
            <person name="Jimenez-Jacinto V."/>
            <person name="Jimenez-Bremont J.F."/>
            <person name="Swaminathan K."/>
            <person name="Moose S.P."/>
            <person name="Guerrero-Gonzalez M.L."/>
            <person name="Marino-Ramirez L."/>
            <person name="Landsman D."/>
            <person name="Rodriguez-Kessler M."/>
            <person name="Delgado-Sanchez P."/>
        </authorList>
    </citation>
    <scope>NUCLEOTIDE SEQUENCE</scope>
    <source>
        <tissue evidence="1">Cladode</tissue>
    </source>
</reference>
<evidence type="ECO:0000313" key="1">
    <source>
        <dbReference type="EMBL" id="MBA4643756.1"/>
    </source>
</evidence>
<name>A0A7C8ZIG0_OPUST</name>
<organism evidence="1">
    <name type="scientific">Opuntia streptacantha</name>
    <name type="common">Prickly pear cactus</name>
    <name type="synonym">Opuntia cardona</name>
    <dbReference type="NCBI Taxonomy" id="393608"/>
    <lineage>
        <taxon>Eukaryota</taxon>
        <taxon>Viridiplantae</taxon>
        <taxon>Streptophyta</taxon>
        <taxon>Embryophyta</taxon>
        <taxon>Tracheophyta</taxon>
        <taxon>Spermatophyta</taxon>
        <taxon>Magnoliopsida</taxon>
        <taxon>eudicotyledons</taxon>
        <taxon>Gunneridae</taxon>
        <taxon>Pentapetalae</taxon>
        <taxon>Caryophyllales</taxon>
        <taxon>Cactineae</taxon>
        <taxon>Cactaceae</taxon>
        <taxon>Opuntioideae</taxon>
        <taxon>Opuntia</taxon>
    </lineage>
</organism>
<sequence length="117" mass="12984">MMIMSTCSPNSINSAPSYNRLLSCSNSNSCSSEERFYERRSLLMAAGIFALSFIPSTSASAQGCSESSEQYLCSTKSTGFHQRHAGAFHGWKELLHFRIPAHFTKFLSDSLHYGCHC</sequence>
<dbReference type="EMBL" id="GISG01135124">
    <property type="protein sequence ID" value="MBA4643754.1"/>
    <property type="molecule type" value="Transcribed_RNA"/>
</dbReference>
<reference evidence="1" key="1">
    <citation type="journal article" date="2013" name="J. Plant Res.">
        <title>Effect of fungi and light on seed germination of three Opuntia species from semiarid lands of central Mexico.</title>
        <authorList>
            <person name="Delgado-Sanchez P."/>
            <person name="Jimenez-Bremont J.F."/>
            <person name="Guerrero-Gonzalez Mde L."/>
            <person name="Flores J."/>
        </authorList>
    </citation>
    <scope>NUCLEOTIDE SEQUENCE</scope>
    <source>
        <tissue evidence="1">Cladode</tissue>
    </source>
</reference>
<accession>A0A7C8ZIG0</accession>
<dbReference type="EMBL" id="GISG01135126">
    <property type="protein sequence ID" value="MBA4643756.1"/>
    <property type="molecule type" value="Transcribed_RNA"/>
</dbReference>
<protein>
    <submittedName>
        <fullName evidence="1">Uncharacterized protein</fullName>
    </submittedName>
</protein>